<accession>A0A699VD00</accession>
<dbReference type="EMBL" id="BKCJ011411972">
    <property type="protein sequence ID" value="GFD31236.1"/>
    <property type="molecule type" value="Genomic_DNA"/>
</dbReference>
<gene>
    <name evidence="1" type="ORF">Tci_903205</name>
</gene>
<dbReference type="AlphaFoldDB" id="A0A699VD00"/>
<name>A0A699VD00_TANCI</name>
<sequence length="97" mass="10104">MNAIASSLYHSLHLSGTPPLLLIPLSTPSASHRAGILEADTPPQNRPLLATLRPGCEVGESSAAAARRPGPTLAHGRQAVDDLAIQHIMRTQALEAG</sequence>
<feature type="non-terminal residue" evidence="1">
    <location>
        <position position="97"/>
    </location>
</feature>
<protein>
    <submittedName>
        <fullName evidence="1">Uncharacterized protein</fullName>
    </submittedName>
</protein>
<organism evidence="1">
    <name type="scientific">Tanacetum cinerariifolium</name>
    <name type="common">Dalmatian daisy</name>
    <name type="synonym">Chrysanthemum cinerariifolium</name>
    <dbReference type="NCBI Taxonomy" id="118510"/>
    <lineage>
        <taxon>Eukaryota</taxon>
        <taxon>Viridiplantae</taxon>
        <taxon>Streptophyta</taxon>
        <taxon>Embryophyta</taxon>
        <taxon>Tracheophyta</taxon>
        <taxon>Spermatophyta</taxon>
        <taxon>Magnoliopsida</taxon>
        <taxon>eudicotyledons</taxon>
        <taxon>Gunneridae</taxon>
        <taxon>Pentapetalae</taxon>
        <taxon>asterids</taxon>
        <taxon>campanulids</taxon>
        <taxon>Asterales</taxon>
        <taxon>Asteraceae</taxon>
        <taxon>Asteroideae</taxon>
        <taxon>Anthemideae</taxon>
        <taxon>Anthemidinae</taxon>
        <taxon>Tanacetum</taxon>
    </lineage>
</organism>
<reference evidence="1" key="1">
    <citation type="journal article" date="2019" name="Sci. Rep.">
        <title>Draft genome of Tanacetum cinerariifolium, the natural source of mosquito coil.</title>
        <authorList>
            <person name="Yamashiro T."/>
            <person name="Shiraishi A."/>
            <person name="Satake H."/>
            <person name="Nakayama K."/>
        </authorList>
    </citation>
    <scope>NUCLEOTIDE SEQUENCE</scope>
</reference>
<proteinExistence type="predicted"/>
<evidence type="ECO:0000313" key="1">
    <source>
        <dbReference type="EMBL" id="GFD31236.1"/>
    </source>
</evidence>
<comment type="caution">
    <text evidence="1">The sequence shown here is derived from an EMBL/GenBank/DDBJ whole genome shotgun (WGS) entry which is preliminary data.</text>
</comment>